<dbReference type="SUPFAM" id="SSF54523">
    <property type="entry name" value="Pili subunits"/>
    <property type="match status" value="1"/>
</dbReference>
<evidence type="ECO:0000256" key="2">
    <source>
        <dbReference type="ARBA" id="ARBA00004442"/>
    </source>
</evidence>
<protein>
    <submittedName>
        <fullName evidence="16">YadA-like family protein</fullName>
    </submittedName>
</protein>
<evidence type="ECO:0000259" key="12">
    <source>
        <dbReference type="Pfam" id="PF03895"/>
    </source>
</evidence>
<dbReference type="Gene3D" id="3.30.1300.30">
    <property type="entry name" value="GSPII I/J protein-like"/>
    <property type="match status" value="1"/>
</dbReference>
<gene>
    <name evidence="16" type="ORF">AAIR29_02695</name>
</gene>
<keyword evidence="10" id="KW-0998">Cell outer membrane</keyword>
<evidence type="ECO:0000259" key="14">
    <source>
        <dbReference type="Pfam" id="PF05662"/>
    </source>
</evidence>
<feature type="domain" description="Trimeric autotransporter adhesin YadA-like stalk" evidence="14">
    <location>
        <begin position="331"/>
        <end position="375"/>
    </location>
</feature>
<dbReference type="Pfam" id="PF05662">
    <property type="entry name" value="YadA_stalk"/>
    <property type="match status" value="4"/>
</dbReference>
<dbReference type="RefSeq" id="WP_299216642.1">
    <property type="nucleotide sequence ID" value="NZ_JBDGHN010000002.1"/>
</dbReference>
<evidence type="ECO:0000256" key="5">
    <source>
        <dbReference type="ARBA" id="ARBA00022452"/>
    </source>
</evidence>
<evidence type="ECO:0000256" key="10">
    <source>
        <dbReference type="ARBA" id="ARBA00023237"/>
    </source>
</evidence>
<dbReference type="InterPro" id="IPR045584">
    <property type="entry name" value="Pilin-like"/>
</dbReference>
<dbReference type="InterPro" id="IPR005594">
    <property type="entry name" value="YadA_C"/>
</dbReference>
<keyword evidence="5" id="KW-1134">Transmembrane beta strand</keyword>
<dbReference type="EMBL" id="JBDGHN010000002">
    <property type="protein sequence ID" value="MEN2750534.1"/>
    <property type="molecule type" value="Genomic_DNA"/>
</dbReference>
<dbReference type="Pfam" id="PF13018">
    <property type="entry name" value="ESPR"/>
    <property type="match status" value="1"/>
</dbReference>
<dbReference type="CDD" id="cd12820">
    <property type="entry name" value="LbR_YadA-like"/>
    <property type="match status" value="1"/>
</dbReference>
<keyword evidence="4" id="KW-0813">Transport</keyword>
<sequence length="889" mass="89077">MNRSYKVIWNEALQCFTAVAENAKAKGKSSKSSISASALKTDIGTQSDRSLRLNALRSALIAVGLTSLAVGMSSQAIAAVGVNGGTGNGTAVSECTNDSQANSGTNKENIAIGCESSTSNKGYQIADRGNPYYTDNEFTPGMKNGGSVAIGTGASTEHVFSVAIGEYAKTISGAGVAIGVGSLSEGNTALAIGRQSVARGDYSQAMGNVAAATGTGSLAVGHSATATGYRGIAIGSADIDGADSVAGQAGAAYQSIGQTQASGRDTIALGSGAQATTDGSVAIGSGSNTIADANSVTSATVGGVTFDNFAGAANIAAGDQVSVGASGQERQIKNVAAGDVMETSTDAINGSQLFSVADTLNTNISGNTTNITNNTNRINDGINFGNGVTDNNFALGGTINVTGDENITSTTTTNGVQVQLNRDLALNSVTTGNTLINNDGITLTGGSNQTIRLSNNGLNNGGNKITNIGRGTEGSDAVNVDQLNEVRDSATSANQGFNVSAQGGNESTVRPGDTVDLNNQDGNIVVSKDTDSNDVSFDLNKDVDLDSATFGDVVISSNGLNNGGNKITNVGNGTVAAGSSDAITGDQLNNTADSITTVIGGNAVNNGGVITTTDIGGTGQDTIDGAIGSIQQGVTNTNTQVTTNTTNIANNTTNITNNTNRLDGGLNFGADSGNNINKPIGDDSVLGFVGGNNITTTAQGSSIRFDLNNNINVDSVTTDRVVAGNTTVNNDGVTVTGGPNNNVVISNNGLDNGGNTITNVADGVEDSDAVNVGQLNDQFDSIDRVINGQIADMDSKLEGKVDSLGYRIDDVEDDANAGISAAMAMSSLPQAYIPGKSMVGGGVASYNGESAVAIGVSRVSDNGRWVMKINGTADTQGNAGGAIGAGFHF</sequence>
<feature type="compositionally biased region" description="Polar residues" evidence="11">
    <location>
        <begin position="489"/>
        <end position="508"/>
    </location>
</feature>
<keyword evidence="6" id="KW-0812">Transmembrane</keyword>
<keyword evidence="7" id="KW-0732">Signal</keyword>
<keyword evidence="17" id="KW-1185">Reference proteome</keyword>
<dbReference type="InterPro" id="IPR008635">
    <property type="entry name" value="Coiled_stalk_dom"/>
</dbReference>
<keyword evidence="8" id="KW-0653">Protein transport</keyword>
<evidence type="ECO:0000256" key="4">
    <source>
        <dbReference type="ARBA" id="ARBA00022448"/>
    </source>
</evidence>
<accession>A0ABU9X559</accession>
<comment type="caution">
    <text evidence="16">The sequence shown here is derived from an EMBL/GenBank/DDBJ whole genome shotgun (WGS) entry which is preliminary data.</text>
</comment>
<feature type="domain" description="Trimeric autotransporter adhesin YadA-like stalk" evidence="14">
    <location>
        <begin position="757"/>
        <end position="791"/>
    </location>
</feature>
<dbReference type="Proteomes" id="UP001461960">
    <property type="component" value="Unassembled WGS sequence"/>
</dbReference>
<dbReference type="Gene3D" id="6.20.50.100">
    <property type="match status" value="1"/>
</dbReference>
<organism evidence="16 17">
    <name type="scientific">Psychrobacter saeujeotis</name>
    <dbReference type="NCBI Taxonomy" id="3143436"/>
    <lineage>
        <taxon>Bacteria</taxon>
        <taxon>Pseudomonadati</taxon>
        <taxon>Pseudomonadota</taxon>
        <taxon>Gammaproteobacteria</taxon>
        <taxon>Moraxellales</taxon>
        <taxon>Moraxellaceae</taxon>
        <taxon>Psychrobacter</taxon>
    </lineage>
</organism>
<dbReference type="InterPro" id="IPR008640">
    <property type="entry name" value="Adhesin_Head_dom"/>
</dbReference>
<feature type="domain" description="Trimeric autotransporter adhesin YadA-like stalk" evidence="14">
    <location>
        <begin position="464"/>
        <end position="500"/>
    </location>
</feature>
<evidence type="ECO:0000313" key="16">
    <source>
        <dbReference type="EMBL" id="MEN2750534.1"/>
    </source>
</evidence>
<evidence type="ECO:0000256" key="11">
    <source>
        <dbReference type="SAM" id="MobiDB-lite"/>
    </source>
</evidence>
<evidence type="ECO:0000256" key="8">
    <source>
        <dbReference type="ARBA" id="ARBA00022927"/>
    </source>
</evidence>
<dbReference type="InterPro" id="IPR011049">
    <property type="entry name" value="Serralysin-like_metalloprot_C"/>
</dbReference>
<dbReference type="InterPro" id="IPR024973">
    <property type="entry name" value="ESPR"/>
</dbReference>
<reference evidence="16 17" key="1">
    <citation type="submission" date="2024-05" db="EMBL/GenBank/DDBJ databases">
        <authorList>
            <person name="Kim H.-Y."/>
            <person name="Kim E."/>
            <person name="Cai Y."/>
            <person name="Yang S.-M."/>
            <person name="Lee W."/>
        </authorList>
    </citation>
    <scope>NUCLEOTIDE SEQUENCE [LARGE SCALE GENOMIC DNA]</scope>
    <source>
        <strain evidence="16 17">FBL11</strain>
    </source>
</reference>
<dbReference type="Gene3D" id="2.150.10.10">
    <property type="entry name" value="Serralysin-like metalloprotease, C-terminal"/>
    <property type="match status" value="1"/>
</dbReference>
<dbReference type="Pfam" id="PF05658">
    <property type="entry name" value="YadA_head"/>
    <property type="match status" value="4"/>
</dbReference>
<feature type="domain" description="Trimeric autotransporter adhesin YadA-like head" evidence="13">
    <location>
        <begin position="185"/>
        <end position="208"/>
    </location>
</feature>
<evidence type="ECO:0000313" key="17">
    <source>
        <dbReference type="Proteomes" id="UP001461960"/>
    </source>
</evidence>
<dbReference type="Gene3D" id="2.20.70.140">
    <property type="match status" value="2"/>
</dbReference>
<evidence type="ECO:0000256" key="3">
    <source>
        <dbReference type="ARBA" id="ARBA00005848"/>
    </source>
</evidence>
<evidence type="ECO:0000256" key="9">
    <source>
        <dbReference type="ARBA" id="ARBA00023136"/>
    </source>
</evidence>
<feature type="domain" description="Trimeric autotransporter adhesin YadA-like head" evidence="13">
    <location>
        <begin position="146"/>
        <end position="165"/>
    </location>
</feature>
<name>A0ABU9X559_9GAMM</name>
<feature type="domain" description="Trimeric autotransporter adhesin YadA-like head" evidence="13">
    <location>
        <begin position="261"/>
        <end position="287"/>
    </location>
</feature>
<comment type="similarity">
    <text evidence="3">Belongs to the autotransporter-2 (AT-2) (TC 1.B.40) family.</text>
</comment>
<evidence type="ECO:0000259" key="13">
    <source>
        <dbReference type="Pfam" id="PF05658"/>
    </source>
</evidence>
<evidence type="ECO:0000259" key="15">
    <source>
        <dbReference type="Pfam" id="PF13018"/>
    </source>
</evidence>
<feature type="region of interest" description="Disordered" evidence="11">
    <location>
        <begin position="489"/>
        <end position="519"/>
    </location>
</feature>
<keyword evidence="9" id="KW-0472">Membrane</keyword>
<comment type="subcellular location">
    <subcellularLocation>
        <location evidence="2">Cell outer membrane</location>
    </subcellularLocation>
    <subcellularLocation>
        <location evidence="1">Cell surface</location>
    </subcellularLocation>
</comment>
<dbReference type="SUPFAM" id="SSF101967">
    <property type="entry name" value="Adhesin YadA, collagen-binding domain"/>
    <property type="match status" value="2"/>
</dbReference>
<dbReference type="Pfam" id="PF03895">
    <property type="entry name" value="YadA_anchor"/>
    <property type="match status" value="1"/>
</dbReference>
<evidence type="ECO:0000256" key="7">
    <source>
        <dbReference type="ARBA" id="ARBA00022729"/>
    </source>
</evidence>
<dbReference type="Gene3D" id="1.20.5.170">
    <property type="match status" value="1"/>
</dbReference>
<proteinExistence type="inferred from homology"/>
<evidence type="ECO:0000256" key="6">
    <source>
        <dbReference type="ARBA" id="ARBA00022692"/>
    </source>
</evidence>
<feature type="domain" description="Trimeric autotransporter adhesin YadA-like stalk" evidence="14">
    <location>
        <begin position="566"/>
        <end position="608"/>
    </location>
</feature>
<feature type="domain" description="Trimeric autotransporter adhesin YadA-like head" evidence="13">
    <location>
        <begin position="212"/>
        <end position="236"/>
    </location>
</feature>
<feature type="domain" description="Trimeric autotransporter adhesin YadA-like C-terminal membrane anchor" evidence="12">
    <location>
        <begin position="829"/>
        <end position="889"/>
    </location>
</feature>
<evidence type="ECO:0000256" key="1">
    <source>
        <dbReference type="ARBA" id="ARBA00004241"/>
    </source>
</evidence>
<feature type="domain" description="ESPR" evidence="15">
    <location>
        <begin position="1"/>
        <end position="38"/>
    </location>
</feature>